<organism evidence="1">
    <name type="scientific">Lepeophtheirus salmonis</name>
    <name type="common">Salmon louse</name>
    <name type="synonym">Caligus salmonis</name>
    <dbReference type="NCBI Taxonomy" id="72036"/>
    <lineage>
        <taxon>Eukaryota</taxon>
        <taxon>Metazoa</taxon>
        <taxon>Ecdysozoa</taxon>
        <taxon>Arthropoda</taxon>
        <taxon>Crustacea</taxon>
        <taxon>Multicrustacea</taxon>
        <taxon>Hexanauplia</taxon>
        <taxon>Copepoda</taxon>
        <taxon>Siphonostomatoida</taxon>
        <taxon>Caligidae</taxon>
        <taxon>Lepeophtheirus</taxon>
    </lineage>
</organism>
<dbReference type="EMBL" id="HACA01029305">
    <property type="protein sequence ID" value="CDW46666.1"/>
    <property type="molecule type" value="Transcribed_RNA"/>
</dbReference>
<dbReference type="AlphaFoldDB" id="A0A0K2V9Q6"/>
<reference evidence="1" key="1">
    <citation type="submission" date="2014-05" db="EMBL/GenBank/DDBJ databases">
        <authorList>
            <person name="Chronopoulou M."/>
        </authorList>
    </citation>
    <scope>NUCLEOTIDE SEQUENCE</scope>
    <source>
        <tissue evidence="1">Whole organism</tissue>
    </source>
</reference>
<evidence type="ECO:0000313" key="1">
    <source>
        <dbReference type="EMBL" id="CDW46666.1"/>
    </source>
</evidence>
<dbReference type="OrthoDB" id="8195376at2759"/>
<accession>A0A0K2V9Q6</accession>
<proteinExistence type="predicted"/>
<protein>
    <recommendedName>
        <fullName evidence="2">SAP domain-containing protein</fullName>
    </recommendedName>
</protein>
<name>A0A0K2V9Q6_LEPSM</name>
<sequence length="73" mass="8173">MGSLLPRLTLAEMRCQCSRLELGRKDELRGKKKLELVALVREYIEGCGCDPKSFDFNDGVQASGDVLQARRDS</sequence>
<evidence type="ECO:0008006" key="2">
    <source>
        <dbReference type="Google" id="ProtNLM"/>
    </source>
</evidence>